<organism evidence="2">
    <name type="scientific">Vitrella brassicaformis</name>
    <dbReference type="NCBI Taxonomy" id="1169539"/>
    <lineage>
        <taxon>Eukaryota</taxon>
        <taxon>Sar</taxon>
        <taxon>Alveolata</taxon>
        <taxon>Colpodellida</taxon>
        <taxon>Vitrellaceae</taxon>
        <taxon>Vitrella</taxon>
    </lineage>
</organism>
<dbReference type="EMBL" id="HBGB01013725">
    <property type="protein sequence ID" value="CAD9052849.1"/>
    <property type="molecule type" value="Transcribed_RNA"/>
</dbReference>
<feature type="region of interest" description="Disordered" evidence="1">
    <location>
        <begin position="1"/>
        <end position="59"/>
    </location>
</feature>
<gene>
    <name evidence="2" type="ORF">VBRA1451_LOCUS7911</name>
</gene>
<evidence type="ECO:0000313" key="2">
    <source>
        <dbReference type="EMBL" id="CAD9052849.1"/>
    </source>
</evidence>
<reference evidence="2" key="1">
    <citation type="submission" date="2021-01" db="EMBL/GenBank/DDBJ databases">
        <authorList>
            <person name="Corre E."/>
            <person name="Pelletier E."/>
            <person name="Niang G."/>
            <person name="Scheremetjew M."/>
            <person name="Finn R."/>
            <person name="Kale V."/>
            <person name="Holt S."/>
            <person name="Cochrane G."/>
            <person name="Meng A."/>
            <person name="Brown T."/>
            <person name="Cohen L."/>
        </authorList>
    </citation>
    <scope>NUCLEOTIDE SEQUENCE</scope>
    <source>
        <strain evidence="2">CCMP3346</strain>
    </source>
</reference>
<feature type="compositionally biased region" description="Basic and acidic residues" evidence="1">
    <location>
        <begin position="7"/>
        <end position="31"/>
    </location>
</feature>
<protein>
    <submittedName>
        <fullName evidence="2">Uncharacterized protein</fullName>
    </submittedName>
</protein>
<accession>A0A7S1JS59</accession>
<name>A0A7S1JS59_9ALVE</name>
<sequence>MLLEQRLLGKESREGVDGIQEGQEKRDDDRNPPSLGANDNTERQDDRVGGGNGCQADKDSVLSAGTSVAFMRSYPANRRLRYSCNTIVSVSRDTWAVQNKRLVNENVLPSRLKTRAIACRRQESSWAVGSVALRS</sequence>
<evidence type="ECO:0000256" key="1">
    <source>
        <dbReference type="SAM" id="MobiDB-lite"/>
    </source>
</evidence>
<proteinExistence type="predicted"/>
<dbReference type="AlphaFoldDB" id="A0A7S1JS59"/>